<feature type="region of interest" description="Disordered" evidence="1">
    <location>
        <begin position="80"/>
        <end position="172"/>
    </location>
</feature>
<dbReference type="Proteomes" id="UP000030765">
    <property type="component" value="Unassembled WGS sequence"/>
</dbReference>
<dbReference type="OrthoDB" id="6367309at2759"/>
<feature type="compositionally biased region" description="Polar residues" evidence="1">
    <location>
        <begin position="367"/>
        <end position="379"/>
    </location>
</feature>
<gene>
    <name evidence="2" type="ORF">ZHAS_00018582</name>
</gene>
<evidence type="ECO:0000313" key="4">
    <source>
        <dbReference type="Proteomes" id="UP000030765"/>
    </source>
</evidence>
<dbReference type="OMA" id="DSEMECI"/>
<name>A0A084WJ96_ANOSI</name>
<dbReference type="VEuPathDB" id="VectorBase:ASIS002334"/>
<feature type="compositionally biased region" description="Basic and acidic residues" evidence="1">
    <location>
        <begin position="616"/>
        <end position="628"/>
    </location>
</feature>
<dbReference type="EMBL" id="ATLV01023992">
    <property type="status" value="NOT_ANNOTATED_CDS"/>
    <property type="molecule type" value="Genomic_DNA"/>
</dbReference>
<feature type="compositionally biased region" description="Basic residues" evidence="1">
    <location>
        <begin position="102"/>
        <end position="113"/>
    </location>
</feature>
<feature type="region of interest" description="Disordered" evidence="1">
    <location>
        <begin position="16"/>
        <end position="41"/>
    </location>
</feature>
<dbReference type="EnsemblMetazoa" id="ASIC018582-RA">
    <property type="protein sequence ID" value="ASIC018582-PA"/>
    <property type="gene ID" value="ASIC018582"/>
</dbReference>
<sequence length="659" mass="72123">MMGKFDESYHYEKETDILSCSDSDPTDCPTDIDTGQDAGDECDTDDLLDLDFIDTGSVQEVPDKEIYRHTASCSIHQFPERIPSCKQRSMRTKRSNENGGGSRRRKKLVRTRKKPSDGSTTGAGSGAVGADSSTVGGGRGCRSLGGTPVSLRRNQPDSDQRTPAKGSPLTNRCNSLTFTEVHSLHSRILAISESEKALLKADLEADVKYKQLIHEAESILFSMKSNSSICIKELTGGPPPLPPRDPQPQPPPPPPPSKETSTIASPRRVCNPPANKRVEMLRNCEADLRRELAKTCSQKCPELAELNPAEGVIVNKRLEVLRYETSCSLSAPNSPKNTRVLLPRKTHVSNFMSNHQSRPGRDPSAPESLTTDLKQSANRASPPPPPPRLVSKSPTIMRRRFRSQSPHLNIESDSDSDDVSRNLDCKSNGKQHRNGSVGGGSGNKENLSKHAHASATRTQAPPPPPPRREVAGKQMNNFRHTIHGPSAPTVNGEDASNGHEGGPPQHLPLALNGHGGMHKSPLISFRSVDIGSPVTDDSYCPQSEPLKRKIYTCSSAFEKIQRSLDQDPELSKRALLERISLLRRERQSKSPRREQEASSPAKTLPYNGRPLPADGQDVKKNGNSDADAKQQLIMDTLAEIKRSLEDQSVELNELNDSDN</sequence>
<feature type="region of interest" description="Disordered" evidence="1">
    <location>
        <begin position="232"/>
        <end position="272"/>
    </location>
</feature>
<accession>A0A084WJ96</accession>
<feature type="compositionally biased region" description="Basic and acidic residues" evidence="1">
    <location>
        <begin position="582"/>
        <end position="596"/>
    </location>
</feature>
<reference evidence="3" key="2">
    <citation type="submission" date="2020-05" db="UniProtKB">
        <authorList>
            <consortium name="EnsemblMetazoa"/>
        </authorList>
    </citation>
    <scope>IDENTIFICATION</scope>
</reference>
<organism evidence="2">
    <name type="scientific">Anopheles sinensis</name>
    <name type="common">Mosquito</name>
    <dbReference type="NCBI Taxonomy" id="74873"/>
    <lineage>
        <taxon>Eukaryota</taxon>
        <taxon>Metazoa</taxon>
        <taxon>Ecdysozoa</taxon>
        <taxon>Arthropoda</taxon>
        <taxon>Hexapoda</taxon>
        <taxon>Insecta</taxon>
        <taxon>Pterygota</taxon>
        <taxon>Neoptera</taxon>
        <taxon>Endopterygota</taxon>
        <taxon>Diptera</taxon>
        <taxon>Nematocera</taxon>
        <taxon>Culicoidea</taxon>
        <taxon>Culicidae</taxon>
        <taxon>Anophelinae</taxon>
        <taxon>Anopheles</taxon>
    </lineage>
</organism>
<reference evidence="2 4" key="1">
    <citation type="journal article" date="2014" name="BMC Genomics">
        <title>Genome sequence of Anopheles sinensis provides insight into genetics basis of mosquito competence for malaria parasites.</title>
        <authorList>
            <person name="Zhou D."/>
            <person name="Zhang D."/>
            <person name="Ding G."/>
            <person name="Shi L."/>
            <person name="Hou Q."/>
            <person name="Ye Y."/>
            <person name="Xu Y."/>
            <person name="Zhou H."/>
            <person name="Xiong C."/>
            <person name="Li S."/>
            <person name="Yu J."/>
            <person name="Hong S."/>
            <person name="Yu X."/>
            <person name="Zou P."/>
            <person name="Chen C."/>
            <person name="Chang X."/>
            <person name="Wang W."/>
            <person name="Lv Y."/>
            <person name="Sun Y."/>
            <person name="Ma L."/>
            <person name="Shen B."/>
            <person name="Zhu C."/>
        </authorList>
    </citation>
    <scope>NUCLEOTIDE SEQUENCE [LARGE SCALE GENOMIC DNA]</scope>
</reference>
<feature type="compositionally biased region" description="Pro residues" evidence="1">
    <location>
        <begin position="237"/>
        <end position="257"/>
    </location>
</feature>
<feature type="region of interest" description="Disordered" evidence="1">
    <location>
        <begin position="582"/>
        <end position="630"/>
    </location>
</feature>
<feature type="region of interest" description="Disordered" evidence="1">
    <location>
        <begin position="351"/>
        <end position="508"/>
    </location>
</feature>
<proteinExistence type="predicted"/>
<protein>
    <submittedName>
        <fullName evidence="2">AGAP004835-PA-like protein</fullName>
    </submittedName>
</protein>
<evidence type="ECO:0000256" key="1">
    <source>
        <dbReference type="SAM" id="MobiDB-lite"/>
    </source>
</evidence>
<evidence type="ECO:0000313" key="3">
    <source>
        <dbReference type="EnsemblMetazoa" id="ASIC018582-PA"/>
    </source>
</evidence>
<keyword evidence="4" id="KW-1185">Reference proteome</keyword>
<dbReference type="VEuPathDB" id="VectorBase:ASIC018582"/>
<dbReference type="AlphaFoldDB" id="A0A084WJ96"/>
<evidence type="ECO:0000313" key="2">
    <source>
        <dbReference type="EMBL" id="KFB50290.1"/>
    </source>
</evidence>
<dbReference type="EMBL" id="KE525348">
    <property type="protein sequence ID" value="KFB50290.1"/>
    <property type="molecule type" value="Genomic_DNA"/>
</dbReference>